<dbReference type="SUPFAM" id="SSF53474">
    <property type="entry name" value="alpha/beta-Hydrolases"/>
    <property type="match status" value="1"/>
</dbReference>
<gene>
    <name evidence="2" type="ORF">LDAN0321_LOCUS18287</name>
</gene>
<proteinExistence type="predicted"/>
<name>A0A7S2LI81_9STRA</name>
<sequence length="387" mass="42852">MCCCCPQGIQAIIYLWCRSGCSKNAVASALSFFPPEPPHYNIDSYDKDGNLLPAPEPIKISTSEDDSSEGSEKKSPVKMIMERHHNFREKAAVKRERDKNEPKDLTYKFVCSEPFDIPLPTAANNVELKTVKIKGGIMANVYRPLRNYKGVNKVILFSHGNATDLGGTHPLAVSLCKSTCCTVVTYDYSGYGHSGSFPSVTNTYRDVEALYDYCQSNLSDVLKEEVHVEESSVSVNNAVPAPPPKKGSSSNIILYGQSVGSGPSCWLLSKLSRKRKPPAALILHCPFTSGIRLITNSQELPCCIKLLDVFDNVKNIQHAKCPVFILHGIKDEEVDIRHSLALQEAVPETYRREPWWVPNRGHNDITEGSAGMAAYIVKVNEFLDTLD</sequence>
<evidence type="ECO:0000256" key="1">
    <source>
        <dbReference type="SAM" id="MobiDB-lite"/>
    </source>
</evidence>
<evidence type="ECO:0008006" key="3">
    <source>
        <dbReference type="Google" id="ProtNLM"/>
    </source>
</evidence>
<organism evidence="2">
    <name type="scientific">Leptocylindrus danicus</name>
    <dbReference type="NCBI Taxonomy" id="163516"/>
    <lineage>
        <taxon>Eukaryota</taxon>
        <taxon>Sar</taxon>
        <taxon>Stramenopiles</taxon>
        <taxon>Ochrophyta</taxon>
        <taxon>Bacillariophyta</taxon>
        <taxon>Coscinodiscophyceae</taxon>
        <taxon>Chaetocerotophycidae</taxon>
        <taxon>Leptocylindrales</taxon>
        <taxon>Leptocylindraceae</taxon>
        <taxon>Leptocylindrus</taxon>
    </lineage>
</organism>
<evidence type="ECO:0000313" key="2">
    <source>
        <dbReference type="EMBL" id="CAD9605927.1"/>
    </source>
</evidence>
<dbReference type="EMBL" id="HBGY01029465">
    <property type="protein sequence ID" value="CAD9605927.1"/>
    <property type="molecule type" value="Transcribed_RNA"/>
</dbReference>
<protein>
    <recommendedName>
        <fullName evidence="3">Serine aminopeptidase S33 domain-containing protein</fullName>
    </recommendedName>
</protein>
<feature type="region of interest" description="Disordered" evidence="1">
    <location>
        <begin position="55"/>
        <end position="77"/>
    </location>
</feature>
<accession>A0A7S2LI81</accession>
<dbReference type="Gene3D" id="3.40.50.1820">
    <property type="entry name" value="alpha/beta hydrolase"/>
    <property type="match status" value="1"/>
</dbReference>
<reference evidence="2" key="1">
    <citation type="submission" date="2021-01" db="EMBL/GenBank/DDBJ databases">
        <authorList>
            <person name="Corre E."/>
            <person name="Pelletier E."/>
            <person name="Niang G."/>
            <person name="Scheremetjew M."/>
            <person name="Finn R."/>
            <person name="Kale V."/>
            <person name="Holt S."/>
            <person name="Cochrane G."/>
            <person name="Meng A."/>
            <person name="Brown T."/>
            <person name="Cohen L."/>
        </authorList>
    </citation>
    <scope>NUCLEOTIDE SEQUENCE</scope>
    <source>
        <strain evidence="2">B650</strain>
    </source>
</reference>
<dbReference type="PANTHER" id="PTHR12277">
    <property type="entry name" value="ALPHA/BETA HYDROLASE DOMAIN-CONTAINING PROTEIN"/>
    <property type="match status" value="1"/>
</dbReference>
<dbReference type="PANTHER" id="PTHR12277:SF81">
    <property type="entry name" value="PROTEIN ABHD13"/>
    <property type="match status" value="1"/>
</dbReference>
<dbReference type="AlphaFoldDB" id="A0A7S2LI81"/>
<dbReference type="InterPro" id="IPR029058">
    <property type="entry name" value="AB_hydrolase_fold"/>
</dbReference>